<dbReference type="AlphaFoldDB" id="A0AAW3JR29"/>
<gene>
    <name evidence="3" type="ORF">APZ18_08710</name>
</gene>
<dbReference type="Gene3D" id="3.90.70.10">
    <property type="entry name" value="Cysteine proteinases"/>
    <property type="match status" value="1"/>
</dbReference>
<evidence type="ECO:0000256" key="1">
    <source>
        <dbReference type="SAM" id="MobiDB-lite"/>
    </source>
</evidence>
<evidence type="ECO:0000313" key="3">
    <source>
        <dbReference type="EMBL" id="KQC84800.1"/>
    </source>
</evidence>
<dbReference type="EMBL" id="LLKB01000005">
    <property type="protein sequence ID" value="KQC84800.1"/>
    <property type="molecule type" value="Genomic_DNA"/>
</dbReference>
<name>A0AAW3JR29_9FIRM</name>
<reference evidence="3 4" key="1">
    <citation type="submission" date="2015-10" db="EMBL/GenBank/DDBJ databases">
        <title>Butyribacter intestini gen. nov., sp. nov., a butyric acid-producing bacterium of the family Lachnospiraceae isolated from the human faeces.</title>
        <authorList>
            <person name="Zou Y."/>
            <person name="Xue W."/>
            <person name="Luo G."/>
            <person name="Lv M."/>
        </authorList>
    </citation>
    <scope>NUCLEOTIDE SEQUENCE [LARGE SCALE GENOMIC DNA]</scope>
    <source>
        <strain evidence="3 4">TF01-11</strain>
    </source>
</reference>
<sequence length="338" mass="38143">MTREEIEYRRYLERRIRRRKRRRQVMIARAVLLIVMLFALFGVFSLVRGLTGGHGSSKKSSKETPKMAEQTYEPKAENKQTPEVKKKKATAKPADDEADVPANVPKGYEKLYNSLVRLKGRYDGVEDILMNISKYPKELLNLAIKNHETIEFVAGYPKHDKDIEANGRISANELKKGIPLLQQWDTRWGYVKYGNSMIAVNGCGPTCLAMVYAGITKDTAMTPADIAEYCSNNNYYNDDTGTSWTLMTEGAKDFELSVKKVSLNAASIKAELKQKRPMICSMSPGDFTTQGHFIVIKGIDSKGKLLINDPNSIANSKKRWSIGRIIKQIKAAWSYSQE</sequence>
<keyword evidence="4" id="KW-1185">Reference proteome</keyword>
<organism evidence="3 4">
    <name type="scientific">Butyribacter intestini</name>
    <dbReference type="NCBI Taxonomy" id="1703332"/>
    <lineage>
        <taxon>Bacteria</taxon>
        <taxon>Bacillati</taxon>
        <taxon>Bacillota</taxon>
        <taxon>Clostridia</taxon>
        <taxon>Lachnospirales</taxon>
        <taxon>Lachnospiraceae</taxon>
        <taxon>Butyribacter</taxon>
    </lineage>
</organism>
<protein>
    <recommendedName>
        <fullName evidence="2">Peptidase C39-like domain-containing protein</fullName>
    </recommendedName>
</protein>
<accession>A0AAW3JR29</accession>
<evidence type="ECO:0000313" key="4">
    <source>
        <dbReference type="Proteomes" id="UP000050833"/>
    </source>
</evidence>
<feature type="domain" description="Peptidase C39-like" evidence="2">
    <location>
        <begin position="177"/>
        <end position="311"/>
    </location>
</feature>
<dbReference type="Pfam" id="PF13529">
    <property type="entry name" value="Peptidase_C39_2"/>
    <property type="match status" value="1"/>
</dbReference>
<dbReference type="Proteomes" id="UP000050833">
    <property type="component" value="Unassembled WGS sequence"/>
</dbReference>
<feature type="compositionally biased region" description="Basic and acidic residues" evidence="1">
    <location>
        <begin position="60"/>
        <end position="84"/>
    </location>
</feature>
<proteinExistence type="predicted"/>
<comment type="caution">
    <text evidence="3">The sequence shown here is derived from an EMBL/GenBank/DDBJ whole genome shotgun (WGS) entry which is preliminary data.</text>
</comment>
<dbReference type="RefSeq" id="WP_055943921.1">
    <property type="nucleotide sequence ID" value="NZ_JAQDCV010000002.1"/>
</dbReference>
<evidence type="ECO:0000259" key="2">
    <source>
        <dbReference type="Pfam" id="PF13529"/>
    </source>
</evidence>
<dbReference type="InterPro" id="IPR039564">
    <property type="entry name" value="Peptidase_C39-like"/>
</dbReference>
<feature type="region of interest" description="Disordered" evidence="1">
    <location>
        <begin position="52"/>
        <end position="100"/>
    </location>
</feature>